<dbReference type="AlphaFoldDB" id="A0A5S5D0Y7"/>
<reference evidence="1 2" key="1">
    <citation type="submission" date="2019-07" db="EMBL/GenBank/DDBJ databases">
        <title>Genomic Encyclopedia of Archaeal and Bacterial Type Strains, Phase II (KMG-II): from individual species to whole genera.</title>
        <authorList>
            <person name="Goeker M."/>
        </authorList>
    </citation>
    <scope>NUCLEOTIDE SEQUENCE [LARGE SCALE GENOMIC DNA]</scope>
    <source>
        <strain evidence="1 2">DSM 18850</strain>
    </source>
</reference>
<name>A0A5S5D0Y7_9SPHI</name>
<evidence type="ECO:0000313" key="1">
    <source>
        <dbReference type="EMBL" id="TYP89425.1"/>
    </source>
</evidence>
<organism evidence="1 2">
    <name type="scientific">Sphingobacterium allocomposti</name>
    <dbReference type="NCBI Taxonomy" id="415956"/>
    <lineage>
        <taxon>Bacteria</taxon>
        <taxon>Pseudomonadati</taxon>
        <taxon>Bacteroidota</taxon>
        <taxon>Sphingobacteriia</taxon>
        <taxon>Sphingobacteriales</taxon>
        <taxon>Sphingobacteriaceae</taxon>
        <taxon>Sphingobacterium</taxon>
    </lineage>
</organism>
<gene>
    <name evidence="1" type="ORF">BC792_12726</name>
</gene>
<proteinExistence type="predicted"/>
<dbReference type="EMBL" id="VNHX01000027">
    <property type="protein sequence ID" value="TYP89425.1"/>
    <property type="molecule type" value="Genomic_DNA"/>
</dbReference>
<sequence>MWALGLVAKKGLKITDINDNPFHFIPLILHAAACNASGRDESAYDEGMFWDFVDEVGVGHGDIAKAITCLTNSLGSSAKKEVPKTSKKAPTTK</sequence>
<accession>A0A5S5D0Y7</accession>
<protein>
    <submittedName>
        <fullName evidence="1">Uncharacterized protein</fullName>
    </submittedName>
</protein>
<dbReference type="Proteomes" id="UP000325105">
    <property type="component" value="Unassembled WGS sequence"/>
</dbReference>
<evidence type="ECO:0000313" key="2">
    <source>
        <dbReference type="Proteomes" id="UP000325105"/>
    </source>
</evidence>
<comment type="caution">
    <text evidence="1">The sequence shown here is derived from an EMBL/GenBank/DDBJ whole genome shotgun (WGS) entry which is preliminary data.</text>
</comment>
<keyword evidence="2" id="KW-1185">Reference proteome</keyword>